<gene>
    <name evidence="3" type="ORF">UA18_00380</name>
</gene>
<feature type="transmembrane region" description="Helical" evidence="2">
    <location>
        <begin position="26"/>
        <end position="45"/>
    </location>
</feature>
<organism evidence="3 4">
    <name type="scientific">Burkholderia multivorans</name>
    <dbReference type="NCBI Taxonomy" id="87883"/>
    <lineage>
        <taxon>Bacteria</taxon>
        <taxon>Pseudomonadati</taxon>
        <taxon>Pseudomonadota</taxon>
        <taxon>Betaproteobacteria</taxon>
        <taxon>Burkholderiales</taxon>
        <taxon>Burkholderiaceae</taxon>
        <taxon>Burkholderia</taxon>
        <taxon>Burkholderia cepacia complex</taxon>
    </lineage>
</organism>
<keyword evidence="2" id="KW-0812">Transmembrane</keyword>
<feature type="compositionally biased region" description="Polar residues" evidence="1">
    <location>
        <begin position="53"/>
        <end position="62"/>
    </location>
</feature>
<evidence type="ECO:0008006" key="5">
    <source>
        <dbReference type="Google" id="ProtNLM"/>
    </source>
</evidence>
<keyword evidence="2" id="KW-0472">Membrane</keyword>
<proteinExistence type="predicted"/>
<dbReference type="RefSeq" id="WP_088925037.1">
    <property type="nucleotide sequence ID" value="NZ_CADFGW010000007.1"/>
</dbReference>
<evidence type="ECO:0000256" key="2">
    <source>
        <dbReference type="SAM" id="Phobius"/>
    </source>
</evidence>
<dbReference type="EMBL" id="FKJW01000001">
    <property type="protein sequence ID" value="SAK12274.1"/>
    <property type="molecule type" value="Genomic_DNA"/>
</dbReference>
<accession>A0ABD7LFC2</accession>
<dbReference type="Proteomes" id="UP000196218">
    <property type="component" value="Unassembled WGS sequence"/>
</dbReference>
<reference evidence="3 4" key="1">
    <citation type="submission" date="2016-04" db="EMBL/GenBank/DDBJ databases">
        <authorList>
            <person name="Peeters C."/>
        </authorList>
    </citation>
    <scope>NUCLEOTIDE SEQUENCE [LARGE SCALE GENOMIC DNA]</scope>
    <source>
        <strain evidence="3">LMG 29311</strain>
    </source>
</reference>
<sequence length="75" mass="7969">MSLAPAIAGTAAATSAADFTLADHVFIYIGAAILFGLIGLVPLLAEKPEPQPTLETGTSLTTHPRIRRLESRRNR</sequence>
<evidence type="ECO:0000313" key="3">
    <source>
        <dbReference type="EMBL" id="SAK12274.1"/>
    </source>
</evidence>
<feature type="region of interest" description="Disordered" evidence="1">
    <location>
        <begin position="50"/>
        <end position="75"/>
    </location>
</feature>
<comment type="caution">
    <text evidence="3">The sequence shown here is derived from an EMBL/GenBank/DDBJ whole genome shotgun (WGS) entry which is preliminary data.</text>
</comment>
<evidence type="ECO:0000313" key="4">
    <source>
        <dbReference type="Proteomes" id="UP000196218"/>
    </source>
</evidence>
<evidence type="ECO:0000256" key="1">
    <source>
        <dbReference type="SAM" id="MobiDB-lite"/>
    </source>
</evidence>
<dbReference type="AlphaFoldDB" id="A0ABD7LFC2"/>
<protein>
    <recommendedName>
        <fullName evidence="5">MFS transporter</fullName>
    </recommendedName>
</protein>
<keyword evidence="2" id="KW-1133">Transmembrane helix</keyword>
<name>A0ABD7LFC2_9BURK</name>